<dbReference type="AlphaFoldDB" id="A0A392T9D4"/>
<reference evidence="1 2" key="1">
    <citation type="journal article" date="2018" name="Front. Plant Sci.">
        <title>Red Clover (Trifolium pratense) and Zigzag Clover (T. medium) - A Picture of Genomic Similarities and Differences.</title>
        <authorList>
            <person name="Dluhosova J."/>
            <person name="Istvanek J."/>
            <person name="Nedelnik J."/>
            <person name="Repkova J."/>
        </authorList>
    </citation>
    <scope>NUCLEOTIDE SEQUENCE [LARGE SCALE GENOMIC DNA]</scope>
    <source>
        <strain evidence="2">cv. 10/8</strain>
        <tissue evidence="1">Leaf</tissue>
    </source>
</reference>
<evidence type="ECO:0000313" key="1">
    <source>
        <dbReference type="EMBL" id="MCI56915.1"/>
    </source>
</evidence>
<evidence type="ECO:0000313" key="2">
    <source>
        <dbReference type="Proteomes" id="UP000265520"/>
    </source>
</evidence>
<feature type="non-terminal residue" evidence="1">
    <location>
        <position position="79"/>
    </location>
</feature>
<dbReference type="EMBL" id="LXQA010520483">
    <property type="protein sequence ID" value="MCI56915.1"/>
    <property type="molecule type" value="Genomic_DNA"/>
</dbReference>
<organism evidence="1 2">
    <name type="scientific">Trifolium medium</name>
    <dbReference type="NCBI Taxonomy" id="97028"/>
    <lineage>
        <taxon>Eukaryota</taxon>
        <taxon>Viridiplantae</taxon>
        <taxon>Streptophyta</taxon>
        <taxon>Embryophyta</taxon>
        <taxon>Tracheophyta</taxon>
        <taxon>Spermatophyta</taxon>
        <taxon>Magnoliopsida</taxon>
        <taxon>eudicotyledons</taxon>
        <taxon>Gunneridae</taxon>
        <taxon>Pentapetalae</taxon>
        <taxon>rosids</taxon>
        <taxon>fabids</taxon>
        <taxon>Fabales</taxon>
        <taxon>Fabaceae</taxon>
        <taxon>Papilionoideae</taxon>
        <taxon>50 kb inversion clade</taxon>
        <taxon>NPAAA clade</taxon>
        <taxon>Hologalegina</taxon>
        <taxon>IRL clade</taxon>
        <taxon>Trifolieae</taxon>
        <taxon>Trifolium</taxon>
    </lineage>
</organism>
<sequence length="79" mass="8267">MGDGSDCEAGAVSIKGSSERVFSESESPIVYTVLSKIGFLPVPMPDKIRADFLTFVLSTDLVRLGLAKTGGVKATLGTM</sequence>
<name>A0A392T9D4_9FABA</name>
<comment type="caution">
    <text evidence="1">The sequence shown here is derived from an EMBL/GenBank/DDBJ whole genome shotgun (WGS) entry which is preliminary data.</text>
</comment>
<dbReference type="Proteomes" id="UP000265520">
    <property type="component" value="Unassembled WGS sequence"/>
</dbReference>
<keyword evidence="2" id="KW-1185">Reference proteome</keyword>
<proteinExistence type="predicted"/>
<protein>
    <submittedName>
        <fullName evidence="1">Uncharacterized protein</fullName>
    </submittedName>
</protein>
<accession>A0A392T9D4</accession>